<reference evidence="2 3" key="1">
    <citation type="submission" date="2018-06" db="EMBL/GenBank/DDBJ databases">
        <authorList>
            <consortium name="Pathogen Informatics"/>
            <person name="Doyle S."/>
        </authorList>
    </citation>
    <scope>NUCLEOTIDE SEQUENCE [LARGE SCALE GENOMIC DNA]</scope>
    <source>
        <strain evidence="2 3">NCTC12272</strain>
    </source>
</reference>
<protein>
    <submittedName>
        <fullName evidence="2">Uncharacterized protein</fullName>
    </submittedName>
</protein>
<evidence type="ECO:0000313" key="2">
    <source>
        <dbReference type="EMBL" id="SQG90009.1"/>
    </source>
</evidence>
<evidence type="ECO:0000256" key="1">
    <source>
        <dbReference type="SAM" id="Phobius"/>
    </source>
</evidence>
<organism evidence="2 3">
    <name type="scientific">Legionella pneumophila subsp. pascullei</name>
    <dbReference type="NCBI Taxonomy" id="91890"/>
    <lineage>
        <taxon>Bacteria</taxon>
        <taxon>Pseudomonadati</taxon>
        <taxon>Pseudomonadota</taxon>
        <taxon>Gammaproteobacteria</taxon>
        <taxon>Legionellales</taxon>
        <taxon>Legionellaceae</taxon>
        <taxon>Legionella</taxon>
    </lineage>
</organism>
<keyword evidence="1" id="KW-1133">Transmembrane helix</keyword>
<dbReference type="EMBL" id="LS483412">
    <property type="protein sequence ID" value="SQG90009.1"/>
    <property type="molecule type" value="Genomic_DNA"/>
</dbReference>
<name>A0AAX2IWI6_LEGPN</name>
<gene>
    <name evidence="2" type="ORF">NCTC12272_01195</name>
</gene>
<accession>A0AAX2IWI6</accession>
<dbReference type="Proteomes" id="UP000249566">
    <property type="component" value="Chromosome 1"/>
</dbReference>
<proteinExistence type="predicted"/>
<feature type="transmembrane region" description="Helical" evidence="1">
    <location>
        <begin position="52"/>
        <end position="73"/>
    </location>
</feature>
<keyword evidence="1" id="KW-0812">Transmembrane</keyword>
<keyword evidence="1" id="KW-0472">Membrane</keyword>
<dbReference type="AlphaFoldDB" id="A0AAX2IWI6"/>
<evidence type="ECO:0000313" key="3">
    <source>
        <dbReference type="Proteomes" id="UP000249566"/>
    </source>
</evidence>
<sequence length="101" mass="11618">MGTFFEWFPREVGLDKNPDAFRTDCYKYYWGDPPRWGGTVDACEVETDLYTMVYHSIGLLSYLIPLVGGYLALHFARNANSKTFSEENPEHSLEQSVLTLK</sequence>